<organism evidence="1 2">
    <name type="scientific">Nonlabens xylanidelens</name>
    <dbReference type="NCBI Taxonomy" id="191564"/>
    <lineage>
        <taxon>Bacteria</taxon>
        <taxon>Pseudomonadati</taxon>
        <taxon>Bacteroidota</taxon>
        <taxon>Flavobacteriia</taxon>
        <taxon>Flavobacteriales</taxon>
        <taxon>Flavobacteriaceae</taxon>
        <taxon>Nonlabens</taxon>
    </lineage>
</organism>
<dbReference type="Proteomes" id="UP000239002">
    <property type="component" value="Unassembled WGS sequence"/>
</dbReference>
<comment type="caution">
    <text evidence="1">The sequence shown here is derived from an EMBL/GenBank/DDBJ whole genome shotgun (WGS) entry which is preliminary data.</text>
</comment>
<evidence type="ECO:0008006" key="3">
    <source>
        <dbReference type="Google" id="ProtNLM"/>
    </source>
</evidence>
<dbReference type="EMBL" id="PTJE01000002">
    <property type="protein sequence ID" value="PPK95856.1"/>
    <property type="molecule type" value="Genomic_DNA"/>
</dbReference>
<dbReference type="RefSeq" id="WP_146080383.1">
    <property type="nucleotide sequence ID" value="NZ_MQVW01000002.1"/>
</dbReference>
<evidence type="ECO:0000313" key="1">
    <source>
        <dbReference type="EMBL" id="PPK95856.1"/>
    </source>
</evidence>
<evidence type="ECO:0000313" key="2">
    <source>
        <dbReference type="Proteomes" id="UP000239002"/>
    </source>
</evidence>
<dbReference type="AlphaFoldDB" id="A0A2S6IP41"/>
<reference evidence="1 2" key="1">
    <citation type="submission" date="2018-02" db="EMBL/GenBank/DDBJ databases">
        <title>Genomic Encyclopedia of Archaeal and Bacterial Type Strains, Phase II (KMG-II): from individual species to whole genera.</title>
        <authorList>
            <person name="Goeker M."/>
        </authorList>
    </citation>
    <scope>NUCLEOTIDE SEQUENCE [LARGE SCALE GENOMIC DNA]</scope>
    <source>
        <strain evidence="1 2">DSM 16809</strain>
    </source>
</reference>
<sequence>MNNKRHILLLILLTFNLINSQNQLENDQKEFNLIAGIAPLSLIDVFDGISIRPTVDIKLYKNYALGLEYGHYLDIDGEFKRGQTGYLIKLTFKYYLNKERVFGNYIALEYQYKNVTFGLDDQISFPDQESFVKNYSLNRKSNVYTIKFGETTSISKHLVIDFYVGLGVRFLNSTASGISPEELDNISTTEDNEDTLIEGLYIEPGNFIRPNLTLGFKLGYKIF</sequence>
<dbReference type="OrthoDB" id="1198767at2"/>
<protein>
    <recommendedName>
        <fullName evidence="3">Outer membrane protein with beta-barrel domain</fullName>
    </recommendedName>
</protein>
<proteinExistence type="predicted"/>
<accession>A0A2S6IP41</accession>
<keyword evidence="2" id="KW-1185">Reference proteome</keyword>
<gene>
    <name evidence="1" type="ORF">LY01_01449</name>
</gene>
<name>A0A2S6IP41_9FLAO</name>